<name>A0A9X6RN81_HYPEX</name>
<dbReference type="EMBL" id="MTYJ01000320">
    <property type="protein sequence ID" value="OWA53421.1"/>
    <property type="molecule type" value="Genomic_DNA"/>
</dbReference>
<keyword evidence="2" id="KW-0812">Transmembrane</keyword>
<evidence type="ECO:0000313" key="4">
    <source>
        <dbReference type="Proteomes" id="UP000192578"/>
    </source>
</evidence>
<comment type="caution">
    <text evidence="3">The sequence shown here is derived from an EMBL/GenBank/DDBJ whole genome shotgun (WGS) entry which is preliminary data.</text>
</comment>
<feature type="compositionally biased region" description="Polar residues" evidence="1">
    <location>
        <begin position="167"/>
        <end position="184"/>
    </location>
</feature>
<gene>
    <name evidence="3" type="ORF">BV898_17851</name>
</gene>
<organism evidence="3 4">
    <name type="scientific">Hypsibius exemplaris</name>
    <name type="common">Freshwater tardigrade</name>
    <dbReference type="NCBI Taxonomy" id="2072580"/>
    <lineage>
        <taxon>Eukaryota</taxon>
        <taxon>Metazoa</taxon>
        <taxon>Ecdysozoa</taxon>
        <taxon>Tardigrada</taxon>
        <taxon>Eutardigrada</taxon>
        <taxon>Parachela</taxon>
        <taxon>Hypsibioidea</taxon>
        <taxon>Hypsibiidae</taxon>
        <taxon>Hypsibius</taxon>
    </lineage>
</organism>
<sequence length="199" mass="20734">MGRGQTFAYDRETEVVKTTTRTTKPSSSSRKTGWMWQARYLPLIILTVLFAGVLAALIGISVLLAQTTAKLDTCNANRPQLQPGITVPSTVSVEPTVPACPGEPDTSAETTVDPDTSAEPTVDPDTSAEPTVDPDTSAEPTVDPDTSAETSVDPDPSAETTDDPDTSAETTVDPDTSAETTVDPDTSAPPAVSLGLVQT</sequence>
<evidence type="ECO:0000313" key="3">
    <source>
        <dbReference type="EMBL" id="OWA53421.1"/>
    </source>
</evidence>
<reference evidence="4" key="1">
    <citation type="submission" date="2017-01" db="EMBL/GenBank/DDBJ databases">
        <title>Comparative genomics of anhydrobiosis in the tardigrade Hypsibius dujardini.</title>
        <authorList>
            <person name="Yoshida Y."/>
            <person name="Koutsovoulos G."/>
            <person name="Laetsch D."/>
            <person name="Stevens L."/>
            <person name="Kumar S."/>
            <person name="Horikawa D."/>
            <person name="Ishino K."/>
            <person name="Komine S."/>
            <person name="Tomita M."/>
            <person name="Blaxter M."/>
            <person name="Arakawa K."/>
        </authorList>
    </citation>
    <scope>NUCLEOTIDE SEQUENCE [LARGE SCALE GENOMIC DNA]</scope>
    <source>
        <strain evidence="4">Z151</strain>
    </source>
</reference>
<accession>A0A9X6RN81</accession>
<dbReference type="AlphaFoldDB" id="A0A9X6RN81"/>
<proteinExistence type="predicted"/>
<keyword evidence="2" id="KW-0472">Membrane</keyword>
<keyword evidence="2" id="KW-1133">Transmembrane helix</keyword>
<protein>
    <submittedName>
        <fullName evidence="3">Uncharacterized protein</fullName>
    </submittedName>
</protein>
<evidence type="ECO:0000256" key="1">
    <source>
        <dbReference type="SAM" id="MobiDB-lite"/>
    </source>
</evidence>
<dbReference type="Proteomes" id="UP000192578">
    <property type="component" value="Unassembled WGS sequence"/>
</dbReference>
<evidence type="ECO:0000256" key="2">
    <source>
        <dbReference type="SAM" id="Phobius"/>
    </source>
</evidence>
<keyword evidence="4" id="KW-1185">Reference proteome</keyword>
<feature type="compositionally biased region" description="Low complexity" evidence="1">
    <location>
        <begin position="86"/>
        <end position="97"/>
    </location>
</feature>
<feature type="transmembrane region" description="Helical" evidence="2">
    <location>
        <begin position="40"/>
        <end position="65"/>
    </location>
</feature>
<feature type="region of interest" description="Disordered" evidence="1">
    <location>
        <begin position="78"/>
        <end position="199"/>
    </location>
</feature>